<protein>
    <submittedName>
        <fullName evidence="1">Predicted protein</fullName>
    </submittedName>
</protein>
<accession>D9XHV9</accession>
<proteinExistence type="predicted"/>
<dbReference type="EMBL" id="GG657757">
    <property type="protein sequence ID" value="EFL37138.1"/>
    <property type="molecule type" value="Genomic_DNA"/>
</dbReference>
<evidence type="ECO:0000313" key="2">
    <source>
        <dbReference type="Proteomes" id="UP000004184"/>
    </source>
</evidence>
<name>D9XHV9_STRVT</name>
<keyword evidence="2" id="KW-1185">Reference proteome</keyword>
<reference evidence="2" key="1">
    <citation type="submission" date="2009-02" db="EMBL/GenBank/DDBJ databases">
        <title>Annotation of Streptomyces viridochromogenes strain DSM 40736.</title>
        <authorList>
            <consortium name="The Broad Institute Genome Sequencing Platform"/>
            <consortium name="Broad Institute Microbial Sequencing Center"/>
            <person name="Fischbach M."/>
            <person name="Godfrey P."/>
            <person name="Ward D."/>
            <person name="Young S."/>
            <person name="Zeng Q."/>
            <person name="Koehrsen M."/>
            <person name="Alvarado L."/>
            <person name="Berlin A.M."/>
            <person name="Bochicchio J."/>
            <person name="Borenstein D."/>
            <person name="Chapman S.B."/>
            <person name="Chen Z."/>
            <person name="Engels R."/>
            <person name="Freedman E."/>
            <person name="Gellesch M."/>
            <person name="Goldberg J."/>
            <person name="Griggs A."/>
            <person name="Gujja S."/>
            <person name="Heilman E.R."/>
            <person name="Heiman D.I."/>
            <person name="Hepburn T.A."/>
            <person name="Howarth C."/>
            <person name="Jen D."/>
            <person name="Larson L."/>
            <person name="Lewis B."/>
            <person name="Mehta T."/>
            <person name="Park D."/>
            <person name="Pearson M."/>
            <person name="Richards J."/>
            <person name="Roberts A."/>
            <person name="Saif S."/>
            <person name="Shea T.D."/>
            <person name="Shenoy N."/>
            <person name="Sisk P."/>
            <person name="Stolte C."/>
            <person name="Sykes S.N."/>
            <person name="Thomson T."/>
            <person name="Walk T."/>
            <person name="White J."/>
            <person name="Yandava C."/>
            <person name="Straight P."/>
            <person name="Clardy J."/>
            <person name="Hung D."/>
            <person name="Kolter R."/>
            <person name="Mekalanos J."/>
            <person name="Walker S."/>
            <person name="Walsh C.T."/>
            <person name="Wieland-Brown L.C."/>
            <person name="Haas B."/>
            <person name="Nusbaum C."/>
            <person name="Birren B."/>
        </authorList>
    </citation>
    <scope>NUCLEOTIDE SEQUENCE [LARGE SCALE GENOMIC DNA]</scope>
    <source>
        <strain evidence="2">DSM 40736 / JCM 4977 / BCRC 1201 / Tue 494</strain>
    </source>
</reference>
<gene>
    <name evidence="1" type="ORF">SSQG_07656</name>
</gene>
<evidence type="ECO:0000313" key="1">
    <source>
        <dbReference type="EMBL" id="EFL37138.1"/>
    </source>
</evidence>
<organism evidence="1 2">
    <name type="scientific">Streptomyces viridochromogenes (strain DSM 40736 / JCM 4977 / BCRC 1201 / Tue 494)</name>
    <dbReference type="NCBI Taxonomy" id="591159"/>
    <lineage>
        <taxon>Bacteria</taxon>
        <taxon>Bacillati</taxon>
        <taxon>Actinomycetota</taxon>
        <taxon>Actinomycetes</taxon>
        <taxon>Kitasatosporales</taxon>
        <taxon>Streptomycetaceae</taxon>
        <taxon>Streptomyces</taxon>
    </lineage>
</organism>
<dbReference type="Proteomes" id="UP000004184">
    <property type="component" value="Unassembled WGS sequence"/>
</dbReference>
<dbReference type="AlphaFoldDB" id="D9XHV9"/>
<sequence length="125" mass="12932">MQAGLTKTQLAGVAGLGRTVVSEAFSSLKPVSSAHTVAALARVLRRDAKELLDLRTAAVGPKQAGADGLGRLIDQCDPHDLEVHPAIDAPPSTGPRACLMGQSPDPLDGSWETTVVIERLGSGLE</sequence>
<dbReference type="HOGENOM" id="CLU_1991502_0_0_11"/>